<sequence>MIETVADANQHFSTRAKVKGVYEIAPSESTMQAKSLVDIAAMLKEIKEGQQVTPILLKRQKDNSQQNSIKYCGICSCNSHHTNECSQFQEDNLNQLRQPYSQPRNNLNTRYLPPHNGQQYPPTNNQQMCEDEILRTLQQGNQETKEFNRQTMIQLNQPLLNPKGGLNAINDKLEGEEEAAKTNNKEAMQQLCEMLIEVPD</sequence>
<proteinExistence type="predicted"/>
<reference evidence="1 2" key="1">
    <citation type="journal article" date="2023" name="Plants (Basel)">
        <title>Bridging the Gap: Combining Genomics and Transcriptomics Approaches to Understand Stylosanthes scabra, an Orphan Legume from the Brazilian Caatinga.</title>
        <authorList>
            <person name="Ferreira-Neto J.R.C."/>
            <person name="da Silva M.D."/>
            <person name="Binneck E."/>
            <person name="de Melo N.F."/>
            <person name="da Silva R.H."/>
            <person name="de Melo A.L.T.M."/>
            <person name="Pandolfi V."/>
            <person name="Bustamante F.O."/>
            <person name="Brasileiro-Vidal A.C."/>
            <person name="Benko-Iseppon A.M."/>
        </authorList>
    </citation>
    <scope>NUCLEOTIDE SEQUENCE [LARGE SCALE GENOMIC DNA]</scope>
    <source>
        <tissue evidence="1">Leaves</tissue>
    </source>
</reference>
<keyword evidence="2" id="KW-1185">Reference proteome</keyword>
<protein>
    <submittedName>
        <fullName evidence="1">Uncharacterized protein</fullName>
    </submittedName>
</protein>
<dbReference type="Proteomes" id="UP001341840">
    <property type="component" value="Unassembled WGS sequence"/>
</dbReference>
<accession>A0ABU6V8L5</accession>
<evidence type="ECO:0000313" key="2">
    <source>
        <dbReference type="Proteomes" id="UP001341840"/>
    </source>
</evidence>
<dbReference type="EMBL" id="JASCZI010151065">
    <property type="protein sequence ID" value="MED6168506.1"/>
    <property type="molecule type" value="Genomic_DNA"/>
</dbReference>
<comment type="caution">
    <text evidence="1">The sequence shown here is derived from an EMBL/GenBank/DDBJ whole genome shotgun (WGS) entry which is preliminary data.</text>
</comment>
<evidence type="ECO:0000313" key="1">
    <source>
        <dbReference type="EMBL" id="MED6168506.1"/>
    </source>
</evidence>
<organism evidence="1 2">
    <name type="scientific">Stylosanthes scabra</name>
    <dbReference type="NCBI Taxonomy" id="79078"/>
    <lineage>
        <taxon>Eukaryota</taxon>
        <taxon>Viridiplantae</taxon>
        <taxon>Streptophyta</taxon>
        <taxon>Embryophyta</taxon>
        <taxon>Tracheophyta</taxon>
        <taxon>Spermatophyta</taxon>
        <taxon>Magnoliopsida</taxon>
        <taxon>eudicotyledons</taxon>
        <taxon>Gunneridae</taxon>
        <taxon>Pentapetalae</taxon>
        <taxon>rosids</taxon>
        <taxon>fabids</taxon>
        <taxon>Fabales</taxon>
        <taxon>Fabaceae</taxon>
        <taxon>Papilionoideae</taxon>
        <taxon>50 kb inversion clade</taxon>
        <taxon>dalbergioids sensu lato</taxon>
        <taxon>Dalbergieae</taxon>
        <taxon>Pterocarpus clade</taxon>
        <taxon>Stylosanthes</taxon>
    </lineage>
</organism>
<name>A0ABU6V8L5_9FABA</name>
<gene>
    <name evidence="1" type="ORF">PIB30_012233</name>
</gene>